<proteinExistence type="predicted"/>
<evidence type="ECO:0000313" key="2">
    <source>
        <dbReference type="Proteomes" id="UP001139451"/>
    </source>
</evidence>
<dbReference type="EMBL" id="JAMLDX010000020">
    <property type="protein sequence ID" value="MCP3732568.1"/>
    <property type="molecule type" value="Genomic_DNA"/>
</dbReference>
<accession>A0A9X2KR89</accession>
<evidence type="ECO:0000313" key="1">
    <source>
        <dbReference type="EMBL" id="MCP3732568.1"/>
    </source>
</evidence>
<reference evidence="1" key="1">
    <citation type="submission" date="2022-05" db="EMBL/GenBank/DDBJ databases">
        <title>Sphingomonas sp. strain MG17 Genome sequencing and assembly.</title>
        <authorList>
            <person name="Kim I."/>
        </authorList>
    </citation>
    <scope>NUCLEOTIDE SEQUENCE</scope>
    <source>
        <strain evidence="1">MG17</strain>
    </source>
</reference>
<keyword evidence="2" id="KW-1185">Reference proteome</keyword>
<sequence length="1122" mass="123930">MVRSVVALLQPPAEVDLSHHTTILRLSRDLENRPAIVTTNFDTLIERAFLQTEDAPTVRALSFAGQDLPPPGAAGFGGIIHIHGRIADQAIELEETPLVVTSADYGDAYMRSGWASRFLFDLCRCRTIVLVGYSAGDAPVRYFLNVLEADRQRFPDLRPVYALDAVDAEDGVEGADMRWEALAVTPIPYAYEFDAETERKTHAILWRDLDMLARLVERPKATRREWAQVILAKRFADAEPAELEHLAWLVSGRRDLYDVVIRTVTDPAWLDFLSDRSLWTERDATWIVARWIGREFASAARFRLALKWLERLGKPFADDIAQQLRQTKGLDELWLRAWRLLVVSRPHRGATWEDRAYTVQQTLAGSVVLNADLHKAIDLLSPVLTLSANRDDMYGEPAPDPPRRLADLTWARLSVDDRGGAPELLAALVAVPQPLAILGTATAKLQAIAGLSLDAGMIVDDYDTSDFSVPSVEPHEQNDHHDGPVFLVSLLAQILPAAAEADQPQTRLFTDLWWQIPGMLGIRLWLHALRSEALYTADEAMAGLQTLPRDTFWHVRRELVLVLRDRAAKAAPALVHAIEHRILSEGAEYYARYTIEDGQPDWRAHARDAEVWLRLNMLAEAGMLSDDGSGELAAIVARRDYLDRAVQDQDFFGSYSSGVRTVVGDVTPIIEAADDERLQVARDVLRSPDIEKQQGWSMFCRTDPSGAFDTLSRAPLEAANAPLWADLISALSFPEGERDATRRDLVVRVFVTLEPAEDPFLELIAYPLANLYWSAPRRQEPAIAAWLPRLLANAVAHDQEPLESTRDLYSDTINSAAGRLTEALLLDIEHFRQNEEPVPPALIDAMTNAAGAEGRQGAFARAALIHAAGFVTTIEGQQVEPILGVAMEGEGDEARALRAVLVSDTRLSAAASRAFPRSILQGVHELAARGHDATAAAAKILAPPLSVLRGEGTLEHWGLSTADAARALRTGPPALREGAAELLGQWIHQLAGSPEAGWRNGIGPLLVAVWPRERSLADRELSRHFADLAVSTGDAFPEALAQLLPYLSVIEGGGSTYAIEKSAVPERFPRETLVILWKLFGPGSSGDLYGVPKILDRLVAALPAIELDRRLQWLEQRAVRYD</sequence>
<gene>
    <name evidence="1" type="ORF">M9978_19270</name>
</gene>
<name>A0A9X2KR89_9SPHN</name>
<dbReference type="AlphaFoldDB" id="A0A9X2KR89"/>
<dbReference type="RefSeq" id="WP_254296212.1">
    <property type="nucleotide sequence ID" value="NZ_JAMLDX010000020.1"/>
</dbReference>
<dbReference type="Proteomes" id="UP001139451">
    <property type="component" value="Unassembled WGS sequence"/>
</dbReference>
<comment type="caution">
    <text evidence="1">The sequence shown here is derived from an EMBL/GenBank/DDBJ whole genome shotgun (WGS) entry which is preliminary data.</text>
</comment>
<protein>
    <submittedName>
        <fullName evidence="1">SIR2 family protein</fullName>
    </submittedName>
</protein>
<dbReference type="Pfam" id="PF13289">
    <property type="entry name" value="SIR2_2"/>
    <property type="match status" value="1"/>
</dbReference>
<organism evidence="1 2">
    <name type="scientific">Sphingomonas tagetis</name>
    <dbReference type="NCBI Taxonomy" id="2949092"/>
    <lineage>
        <taxon>Bacteria</taxon>
        <taxon>Pseudomonadati</taxon>
        <taxon>Pseudomonadota</taxon>
        <taxon>Alphaproteobacteria</taxon>
        <taxon>Sphingomonadales</taxon>
        <taxon>Sphingomonadaceae</taxon>
        <taxon>Sphingomonas</taxon>
    </lineage>
</organism>